<reference evidence="2" key="2">
    <citation type="submission" date="2019-07" db="EMBL/GenBank/DDBJ databases">
        <authorList>
            <person name="Yang Y."/>
            <person name="Bocs S."/>
            <person name="Baudouin L."/>
        </authorList>
    </citation>
    <scope>NUCLEOTIDE SEQUENCE</scope>
    <source>
        <tissue evidence="2">Spear leaf of Hainan Tall coconut</tissue>
    </source>
</reference>
<keyword evidence="1" id="KW-0472">Membrane</keyword>
<keyword evidence="3" id="KW-1185">Reference proteome</keyword>
<gene>
    <name evidence="2" type="ORF">COCNU_07G008210</name>
</gene>
<feature type="transmembrane region" description="Helical" evidence="1">
    <location>
        <begin position="63"/>
        <end position="85"/>
    </location>
</feature>
<name>A0A8K0N5F9_COCNU</name>
<evidence type="ECO:0000313" key="3">
    <source>
        <dbReference type="Proteomes" id="UP000797356"/>
    </source>
</evidence>
<keyword evidence="1" id="KW-1133">Transmembrane helix</keyword>
<accession>A0A8K0N5F9</accession>
<keyword evidence="1" id="KW-0812">Transmembrane</keyword>
<dbReference type="EMBL" id="CM017878">
    <property type="protein sequence ID" value="KAG1354709.1"/>
    <property type="molecule type" value="Genomic_DNA"/>
</dbReference>
<dbReference type="OrthoDB" id="167398at2759"/>
<organism evidence="2 3">
    <name type="scientific">Cocos nucifera</name>
    <name type="common">Coconut palm</name>
    <dbReference type="NCBI Taxonomy" id="13894"/>
    <lineage>
        <taxon>Eukaryota</taxon>
        <taxon>Viridiplantae</taxon>
        <taxon>Streptophyta</taxon>
        <taxon>Embryophyta</taxon>
        <taxon>Tracheophyta</taxon>
        <taxon>Spermatophyta</taxon>
        <taxon>Magnoliopsida</taxon>
        <taxon>Liliopsida</taxon>
        <taxon>Arecaceae</taxon>
        <taxon>Arecoideae</taxon>
        <taxon>Cocoseae</taxon>
        <taxon>Attaleinae</taxon>
        <taxon>Cocos</taxon>
    </lineage>
</organism>
<reference evidence="2" key="1">
    <citation type="journal article" date="2017" name="Gigascience">
        <title>The genome draft of coconut (Cocos nucifera).</title>
        <authorList>
            <person name="Xiao Y."/>
            <person name="Xu P."/>
            <person name="Fan H."/>
            <person name="Baudouin L."/>
            <person name="Xia W."/>
            <person name="Bocs S."/>
            <person name="Xu J."/>
            <person name="Li Q."/>
            <person name="Guo A."/>
            <person name="Zhou L."/>
            <person name="Li J."/>
            <person name="Wu Y."/>
            <person name="Ma Z."/>
            <person name="Armero A."/>
            <person name="Issali A.E."/>
            <person name="Liu N."/>
            <person name="Peng M."/>
            <person name="Yang Y."/>
        </authorList>
    </citation>
    <scope>NUCLEOTIDE SEQUENCE</scope>
    <source>
        <tissue evidence="2">Spear leaf of Hainan Tall coconut</tissue>
    </source>
</reference>
<dbReference type="AlphaFoldDB" id="A0A8K0N5F9"/>
<comment type="caution">
    <text evidence="2">The sequence shown here is derived from an EMBL/GenBank/DDBJ whole genome shotgun (WGS) entry which is preliminary data.</text>
</comment>
<protein>
    <submittedName>
        <fullName evidence="2">Uncharacterized protein</fullName>
    </submittedName>
</protein>
<evidence type="ECO:0000256" key="1">
    <source>
        <dbReference type="SAM" id="Phobius"/>
    </source>
</evidence>
<feature type="transmembrane region" description="Helical" evidence="1">
    <location>
        <begin position="253"/>
        <end position="272"/>
    </location>
</feature>
<evidence type="ECO:0000313" key="2">
    <source>
        <dbReference type="EMBL" id="KAG1354709.1"/>
    </source>
</evidence>
<feature type="transmembrane region" description="Helical" evidence="1">
    <location>
        <begin position="106"/>
        <end position="127"/>
    </location>
</feature>
<sequence length="284" mass="32007">MLDLLLPASGGVSDLSHLQLRVEAFITREKAPADDAVKIIRTVWFKPIPSDVPIFPILGPNSWFWLGAIVSSSFAVFLVFIGILTRYHIYPIDHKTNAIYSSSARAVLNLLFICFSIAVAASAAVLWNKRGSAMEAKQVQNMDAPTPATTPSSWVYNPERELESVPLGSLVKATNMHYRARHRLKKMLLEVDGSKVGVMASGPSEKFMVRVKEEELEDTQGNFNGILYCNWVLYQFLIIFFSRHYAVPIWSALWYVQVGVYITVLRFFYFPIVLRYGFVGDGLC</sequence>
<dbReference type="Proteomes" id="UP000797356">
    <property type="component" value="Chromosome 7"/>
</dbReference>
<proteinExistence type="predicted"/>